<evidence type="ECO:0000313" key="3">
    <source>
        <dbReference type="Proteomes" id="UP000290876"/>
    </source>
</evidence>
<sequence>MNLKKVIPIGIIGILSLSGTIAGLSQVKKSAVTIKVGSENSTTSDTPEINLFPKAAELGDNSKKEETHTQQADPTNSNSPVETNQSTAKARMQTPNVITPTQKIKYLAIGDSISAGFNGLLSEMNSGGALDLNTGKITGLSFPAYLAQFFQTADPNRFEAYTNLAKSSSTLLDWNLLLNEPSELKKLSQEERARLVLIFETEDLESLHTLLVEKIKTSNLLTVTLGANDAIKHIFQHLTTLVVEPLLSTALAGELSLGQLFNKVTSLFQTVVDSVIEQQKKLITSLLSLNPNLNINFISYPLPMAKIGKMLDEYLNLHIKMSFSVSQVLISMLNDAIAKTAKSGNVNYIDVYDEPFWITNAETLTPLLFDIHPGAFGYKKMAMDVFVKLTAKELDVANFNAHNWNFGAEHFSDNSFNAQQIVFEQDDQVLYDKVFGLDKNKFLFTEDDLYLARKSEFNWDNYYLKIFNDNYFARLVLNDSLFALLTSSTFAKIDPDGLLKKFLSKNDSQNFKQLVNWLADTNFFSQIGKEAQVKFETTDWNKDGNVDSSDQKLEHLITAFQEAVLKEHRLVKLIKSFLQIPFFQSESERAELAKVLKAIFSNLATFSLPTTNIAELLNKFYDENKFGTYISKPDFETLIRKLLASQNLQTELVNVLITTFANGTTFESAETYQDLFLAFFTNDAIKTTISTAVANVTDEFLTDNEVKQIFTRILLNVVKNLNLSANVDDQKAKILLYNLIGLLQDVNQNLHLVETVTKIIVDQLARTSFASFDLNEFFTELKQKLTTHFSDSNLENLIVLTSNSFLTNANFQQYRADLRKILINFLTQDASPIKTLFTDDLAKILTTQAQKVDSKLLSSALSEIYKTPEFAQFVDLFLDQIFLNQTTTPLHLEDLIKKVFTNLAANEPLFVALNNLIQKLFANETISIWIFDHLTQINANLEKNVTSSLLKTVVSNVLSNQQFRTILDNFVQNAFVYDPNLSLTQRFKTQHLLQTWFNTHADNNQILISNAKELIAQLVTNPDIKNELIKIIVNYSSFLKTNISQERYTTLVSELYDILFQYQSQFNLVEKFVSLFIEEVKNLPTNQAFDFHFFLTKFINNEFKNGDLESKIFTASTLLLGNENLRNFAPEIKQILTNVFAHSDSPFQKVVINFITKQFSVVAGQNETKIAKFVQQILTSTEFQIFTNEIIDSILNVSTAQIKNSRGIIEIIANLLSSFTHNDEWLASVNNLLQQILSNESFQELLTNLLQQTNPVLAKLFDINTIKAILDYLFGNPNLAFVLNNFVEYTFKTEVNTTFDEFAKGLTFQKLLQKWFQDEANNAQLSDKLVLTFENLFVNETVKTKIIDLLVQNSTFLQENIESDTYKQFLSTVYEILFAYQHEQSLFRKFVESFLTQMRVWDSTKVFDFTAFITNFINNEFTKNELENKIFTLTVKYLSNESFRNFAPTIKIIFQNVFTSQNSPIKAQLSNYLTAKLSVLTEGKIVEETFTAELTKLVKSTEFATFISELVDVIFQTTASEVRSTNDLFELIRLIFANLKTNTRLFETINTFINKILDAEFIQTFIKHNVGKIDQKLARNLNASFFKLISNRLFTSQNFKLLLHNFIQYAFVQDLNVNLVEKFSAEKLLRNWLSSPQHNEEIKSQIKLLILDVLQHQTIKGKTLEIVKNYIPAKWFTNLDKEKLDVVLANFYDVLVDFQGQVDISGQLLDALIAHLQTATTNSFNFETFLHNWAHTTFDKTHLAKYAGKLFESILSSNLLVNTNQNTTYVETLVDFILNIAQFQYSDALVNYLTNLLTNLVNKNDDEAFKKALFTQLTKLEIFQNSQLKTAIISLFVELGKYGQREFSRDSHKYTNLAQIAYSVGQVALKTPDLWAKIIELFDLIFAKENVELFLDDQTKPTFEKIQEYISYTDILTRLKELFKSEPARQLLEYLFRKGIFTQTGTVTSESGIFAQVDFANFDFAAFLANQGNFNEISSNLKQVIYVLFKNPVFKTVIKDNILTTIYTNFGENAKNSDNRYLSESLRPQIGELLFLVIDNLQVFDERINFIPAFINVFLNALKNKQVLDLNKILNEFVWEFFAPAKLPKFFVRLMGTYNQFTNLTETINKFKNIILGFLASWNQRPTNSVTDLLWELLPAESFKAVVAPSFTKANLHSLLDRLFANTNSSILANFIHSVIYTLAEYDRLNANNDNITWTTITDFFGQNLDNPQSVQSIQLTKFVDLVNEVAASDEVKLLIQGLINYNIGKYGIDVGDERHTQFINNLHQGLPEILNKLHIVESFYKIATKHLSSAINGEDIGERLFNDLKTDLNLFTFKTLAILLNSQAIIKSRATLTADLNQIVDLVTSDKHYTNILLGDFGLVEMIKNFGVSEEQAKELWYEVLVQPLLSSGTDNFAPRRLLKHLLNIAINHGEIIKDVEFDRIALATIFKYDPNGTKPLILDLLIHLMSDKHKFRNLISKILLEKMSNDDPAKPQRLDAEGKMLPRITKSFNFYAFKNATDGSVNDPSAQAIIDHFVMTFFYALRSQHSDNANNSFLTKIINNVYTEVIKELKTFDNLGNQIKDAVVNGLVSELLENQNSRTITISKLISSSEYFGNFTKYLNPRKFANMVNLLFDASPEAEDAGIFAIIYNKTDAQNEEANSQNIQRERVDDGYVPPEPIKFSADFFGILNLVFSGGLKPFVARVLSPLFKNYINEVATVPKYQTIAEAKNNSPAWRAINRVQAAILQMAHLGAPTNFWTSSFPPSGFEYHFYGGMYEGLRTAWLEAPKAQTDTIRSKYGSNLKIIGFRNPADPVPNGLYGATQVLRNSFWRGGWKSGRDSLLASNFYPPDSLLSYIYWWNETDLWTKYTNSPRKNRQSFIKYLREGKFPMEGQQRSGLPKVQVDQ</sequence>
<dbReference type="Gene3D" id="3.40.50.1110">
    <property type="entry name" value="SGNH hydrolase"/>
    <property type="match status" value="1"/>
</dbReference>
<dbReference type="Proteomes" id="UP000290876">
    <property type="component" value="Chromosome"/>
</dbReference>
<gene>
    <name evidence="2" type="ORF">NCTC10184_00028</name>
</gene>
<dbReference type="CDD" id="cd00229">
    <property type="entry name" value="SGNH_hydrolase"/>
    <property type="match status" value="1"/>
</dbReference>
<dbReference type="OrthoDB" id="399880at2"/>
<proteinExistence type="predicted"/>
<accession>A0A449B9H1</accession>
<dbReference type="InterPro" id="IPR001087">
    <property type="entry name" value="GDSL"/>
</dbReference>
<dbReference type="EMBL" id="LR215043">
    <property type="protein sequence ID" value="VEU77816.1"/>
    <property type="molecule type" value="Genomic_DNA"/>
</dbReference>
<organism evidence="2 3">
    <name type="scientific">Mycoplasmopsis columbinasalis</name>
    <dbReference type="NCBI Taxonomy" id="114880"/>
    <lineage>
        <taxon>Bacteria</taxon>
        <taxon>Bacillati</taxon>
        <taxon>Mycoplasmatota</taxon>
        <taxon>Mycoplasmoidales</taxon>
        <taxon>Metamycoplasmataceae</taxon>
        <taxon>Mycoplasmopsis</taxon>
    </lineage>
</organism>
<dbReference type="GO" id="GO:0016788">
    <property type="term" value="F:hydrolase activity, acting on ester bonds"/>
    <property type="evidence" value="ECO:0007669"/>
    <property type="project" value="InterPro"/>
</dbReference>
<dbReference type="Pfam" id="PF00657">
    <property type="entry name" value="Lipase_GDSL"/>
    <property type="match status" value="1"/>
</dbReference>
<dbReference type="SUPFAM" id="SSF52266">
    <property type="entry name" value="SGNH hydrolase"/>
    <property type="match status" value="1"/>
</dbReference>
<dbReference type="RefSeq" id="WP_129622681.1">
    <property type="nucleotide sequence ID" value="NZ_LR215043.1"/>
</dbReference>
<name>A0A449B9H1_9BACT</name>
<dbReference type="InterPro" id="IPR036514">
    <property type="entry name" value="SGNH_hydro_sf"/>
</dbReference>
<feature type="region of interest" description="Disordered" evidence="1">
    <location>
        <begin position="61"/>
        <end position="92"/>
    </location>
</feature>
<protein>
    <submittedName>
        <fullName evidence="2">Predicted membrane protein</fullName>
    </submittedName>
</protein>
<dbReference type="KEGG" id="mcob:NCTC10184_00028"/>
<keyword evidence="3" id="KW-1185">Reference proteome</keyword>
<reference evidence="2 3" key="1">
    <citation type="submission" date="2019-01" db="EMBL/GenBank/DDBJ databases">
        <authorList>
            <consortium name="Pathogen Informatics"/>
        </authorList>
    </citation>
    <scope>NUCLEOTIDE SEQUENCE [LARGE SCALE GENOMIC DNA]</scope>
    <source>
        <strain evidence="2 3">NCTC10184</strain>
    </source>
</reference>
<evidence type="ECO:0000256" key="1">
    <source>
        <dbReference type="SAM" id="MobiDB-lite"/>
    </source>
</evidence>
<feature type="compositionally biased region" description="Polar residues" evidence="1">
    <location>
        <begin position="69"/>
        <end position="92"/>
    </location>
</feature>
<evidence type="ECO:0000313" key="2">
    <source>
        <dbReference type="EMBL" id="VEU77816.1"/>
    </source>
</evidence>